<comment type="caution">
    <text evidence="9">The sequence shown here is derived from an EMBL/GenBank/DDBJ whole genome shotgun (WGS) entry which is preliminary data.</text>
</comment>
<evidence type="ECO:0000313" key="9">
    <source>
        <dbReference type="EMBL" id="KAF2966879.1"/>
    </source>
</evidence>
<dbReference type="AlphaFoldDB" id="A0A7C8IYT5"/>
<dbReference type="OrthoDB" id="444631at2759"/>
<evidence type="ECO:0000256" key="1">
    <source>
        <dbReference type="ARBA" id="ARBA00004141"/>
    </source>
</evidence>
<feature type="transmembrane region" description="Helical" evidence="7">
    <location>
        <begin position="141"/>
        <end position="166"/>
    </location>
</feature>
<evidence type="ECO:0000256" key="4">
    <source>
        <dbReference type="ARBA" id="ARBA00023136"/>
    </source>
</evidence>
<evidence type="ECO:0000256" key="6">
    <source>
        <dbReference type="SAM" id="MobiDB-lite"/>
    </source>
</evidence>
<organism evidence="9 10">
    <name type="scientific">Xylaria multiplex</name>
    <dbReference type="NCBI Taxonomy" id="323545"/>
    <lineage>
        <taxon>Eukaryota</taxon>
        <taxon>Fungi</taxon>
        <taxon>Dikarya</taxon>
        <taxon>Ascomycota</taxon>
        <taxon>Pezizomycotina</taxon>
        <taxon>Sordariomycetes</taxon>
        <taxon>Xylariomycetidae</taxon>
        <taxon>Xylariales</taxon>
        <taxon>Xylariaceae</taxon>
        <taxon>Xylaria</taxon>
    </lineage>
</organism>
<feature type="transmembrane region" description="Helical" evidence="7">
    <location>
        <begin position="30"/>
        <end position="49"/>
    </location>
</feature>
<reference evidence="9 10" key="1">
    <citation type="submission" date="2019-12" db="EMBL/GenBank/DDBJ databases">
        <title>Draft genome sequence of the ascomycete Xylaria multiplex DSM 110363.</title>
        <authorList>
            <person name="Buettner E."/>
            <person name="Kellner H."/>
        </authorList>
    </citation>
    <scope>NUCLEOTIDE SEQUENCE [LARGE SCALE GENOMIC DNA]</scope>
    <source>
        <strain evidence="9 10">DSM 110363</strain>
    </source>
</reference>
<comment type="similarity">
    <text evidence="5">Belongs to the SAT4 family.</text>
</comment>
<keyword evidence="4 7" id="KW-0472">Membrane</keyword>
<dbReference type="Proteomes" id="UP000481858">
    <property type="component" value="Unassembled WGS sequence"/>
</dbReference>
<protein>
    <recommendedName>
        <fullName evidence="8">Rhodopsin domain-containing protein</fullName>
    </recommendedName>
</protein>
<evidence type="ECO:0000256" key="3">
    <source>
        <dbReference type="ARBA" id="ARBA00022989"/>
    </source>
</evidence>
<accession>A0A7C8IYT5</accession>
<evidence type="ECO:0000256" key="2">
    <source>
        <dbReference type="ARBA" id="ARBA00022692"/>
    </source>
</evidence>
<keyword evidence="10" id="KW-1185">Reference proteome</keyword>
<proteinExistence type="inferred from homology"/>
<dbReference type="InterPro" id="IPR052337">
    <property type="entry name" value="SAT4-like"/>
</dbReference>
<comment type="subcellular location">
    <subcellularLocation>
        <location evidence="1">Membrane</location>
        <topology evidence="1">Multi-pass membrane protein</topology>
    </subcellularLocation>
</comment>
<evidence type="ECO:0000256" key="7">
    <source>
        <dbReference type="SAM" id="Phobius"/>
    </source>
</evidence>
<dbReference type="Pfam" id="PF20684">
    <property type="entry name" value="Fung_rhodopsin"/>
    <property type="match status" value="1"/>
</dbReference>
<feature type="region of interest" description="Disordered" evidence="6">
    <location>
        <begin position="332"/>
        <end position="351"/>
    </location>
</feature>
<feature type="transmembrane region" description="Helical" evidence="7">
    <location>
        <begin position="186"/>
        <end position="206"/>
    </location>
</feature>
<feature type="region of interest" description="Disordered" evidence="6">
    <location>
        <begin position="371"/>
        <end position="397"/>
    </location>
</feature>
<keyword evidence="3 7" id="KW-1133">Transmembrane helix</keyword>
<dbReference type="GO" id="GO:0016020">
    <property type="term" value="C:membrane"/>
    <property type="evidence" value="ECO:0007669"/>
    <property type="project" value="UniProtKB-SubCell"/>
</dbReference>
<feature type="transmembrane region" description="Helical" evidence="7">
    <location>
        <begin position="61"/>
        <end position="82"/>
    </location>
</feature>
<dbReference type="EMBL" id="WUBL01000079">
    <property type="protein sequence ID" value="KAF2966879.1"/>
    <property type="molecule type" value="Genomic_DNA"/>
</dbReference>
<evidence type="ECO:0000256" key="5">
    <source>
        <dbReference type="ARBA" id="ARBA00038359"/>
    </source>
</evidence>
<evidence type="ECO:0000313" key="10">
    <source>
        <dbReference type="Proteomes" id="UP000481858"/>
    </source>
</evidence>
<feature type="transmembrane region" description="Helical" evidence="7">
    <location>
        <begin position="102"/>
        <end position="120"/>
    </location>
</feature>
<gene>
    <name evidence="9" type="ORF">GQX73_g6719</name>
</gene>
<evidence type="ECO:0000259" key="8">
    <source>
        <dbReference type="Pfam" id="PF20684"/>
    </source>
</evidence>
<dbReference type="InterPro" id="IPR049326">
    <property type="entry name" value="Rhodopsin_dom_fungi"/>
</dbReference>
<feature type="transmembrane region" description="Helical" evidence="7">
    <location>
        <begin position="254"/>
        <end position="276"/>
    </location>
</feature>
<feature type="domain" description="Rhodopsin" evidence="8">
    <location>
        <begin position="45"/>
        <end position="285"/>
    </location>
</feature>
<sequence>MDPNRPGLEPPSGVESNFDNPPNDNRQANAGIAICLILVITSVSLRAYSKLFCVKKVNLEDYLALLALGPYIGFVYGVYSLMNLTGYYVHQWNVRIKVLPEALYLIYISTSFFEATMGTLKTAILREWIRLFVPRGTKDSFYWACIVVMCLNILYYIASILASGLSCSPHEKIWNKSLPGTCVNNKVIFVSSASINLVSDLCILILPQRKIWRLHTSKQKKIAVSSVFAIGVIACLTAAVRLAEGVVFLLSEDIIYNISAVSLWCLAELSVAFVVFSLPAIPKVFAGNTWIKRILISLSLWSKSATSRSRVQESGSSTRKTGENAIRLQSLPRSHGLQSESSEQLHPSGQSETGILRTTIIDIRGAIVEDNQPDSNYSHQHAWMSSRDGPGAKGEYH</sequence>
<dbReference type="PANTHER" id="PTHR33048">
    <property type="entry name" value="PTH11-LIKE INTEGRAL MEMBRANE PROTEIN (AFU_ORTHOLOGUE AFUA_5G11245)"/>
    <property type="match status" value="1"/>
</dbReference>
<feature type="compositionally biased region" description="Polar residues" evidence="6">
    <location>
        <begin position="336"/>
        <end position="351"/>
    </location>
</feature>
<dbReference type="InParanoid" id="A0A7C8IYT5"/>
<dbReference type="PANTHER" id="PTHR33048:SF47">
    <property type="entry name" value="INTEGRAL MEMBRANE PROTEIN-RELATED"/>
    <property type="match status" value="1"/>
</dbReference>
<keyword evidence="2 7" id="KW-0812">Transmembrane</keyword>
<feature type="transmembrane region" description="Helical" evidence="7">
    <location>
        <begin position="222"/>
        <end position="242"/>
    </location>
</feature>
<feature type="region of interest" description="Disordered" evidence="6">
    <location>
        <begin position="1"/>
        <end position="21"/>
    </location>
</feature>
<name>A0A7C8IYT5_9PEZI</name>